<keyword evidence="7" id="KW-0206">Cytoskeleton</keyword>
<comment type="similarity">
    <text evidence="2">Belongs to the flagellar radial spoke RSP3 family.</text>
</comment>
<keyword evidence="4" id="KW-0597">Phosphoprotein</keyword>
<proteinExistence type="inferred from homology"/>
<dbReference type="Proteomes" id="UP000187209">
    <property type="component" value="Unassembled WGS sequence"/>
</dbReference>
<gene>
    <name evidence="10" type="ORF">SteCoe_34628</name>
</gene>
<keyword evidence="5" id="KW-0282">Flagellum</keyword>
<evidence type="ECO:0000256" key="4">
    <source>
        <dbReference type="ARBA" id="ARBA00022553"/>
    </source>
</evidence>
<evidence type="ECO:0000256" key="8">
    <source>
        <dbReference type="ARBA" id="ARBA00023273"/>
    </source>
</evidence>
<sequence>MAAVSRDYRFAAEPRAIDNRNSKYREYIEEIPPANIMHDRRVVRGNTYASMIIPASTQQEIERQQARERERAKKSKQPPQSTSIKEASPENRDLQQDSYPVIEEPKQEPLLEPHADPIINPTQTQVEFFIDRPPTPLFIPNEEGVDVDTQIEDGDLFEFDVEVDPILEVIVGKCLEHARMEVLEEYEIELMRKHKRIFTQKRNAELIEVQRMEAEFIRREQEDSRRKLQARTQRELKKAAHQKYICRISSKRLFSNIRFDVCKRLQDLGVFKNPQDTTMHDQFMPWLLESLQGNLIRQVTVSDMLETVFKQTVRELSRQHNEAVTVEYARREQIRQEEIRKRKETEARKQKRNEMRAKRQAERERIALKNKIEEEILNTGNHVEGVTKNPLSDSDGRYNEHVICSPGGQIGEFLLFLSSIEETLETELNQEQVTGYLINYITHGMNCPALVYGNLRQTAVEKLNELVQEGIPTEYEENVRFYMEYLMNTENSVPRTSLTILWNNPESFGIRYGLVETFLYAYFSIAFAKEDSGQMFTLKEKTAIKGLNWADTGREAAIVRIKVPMKREEHDDEEPSVVSEIPDDQLLDKILMVTPSNENFSVLVIHQIGQKFFRNEMMNWVKATKIIETIDYDKLKAVFLTKCMDFEEKIISIKADGLPEYEFEIN</sequence>
<evidence type="ECO:0000256" key="5">
    <source>
        <dbReference type="ARBA" id="ARBA00022846"/>
    </source>
</evidence>
<feature type="region of interest" description="Disordered" evidence="9">
    <location>
        <begin position="341"/>
        <end position="362"/>
    </location>
</feature>
<evidence type="ECO:0000313" key="10">
    <source>
        <dbReference type="EMBL" id="OMJ68039.1"/>
    </source>
</evidence>
<dbReference type="PANTHER" id="PTHR21648">
    <property type="entry name" value="FLAGELLAR RADIAL SPOKE PROTEIN 3"/>
    <property type="match status" value="1"/>
</dbReference>
<feature type="region of interest" description="Disordered" evidence="9">
    <location>
        <begin position="54"/>
        <end position="98"/>
    </location>
</feature>
<dbReference type="PANTHER" id="PTHR21648:SF0">
    <property type="entry name" value="RADIAL SPOKE HEAD PROTEIN 3 HOMOLOG"/>
    <property type="match status" value="1"/>
</dbReference>
<keyword evidence="8" id="KW-0966">Cell projection</keyword>
<accession>A0A1R2AU35</accession>
<reference evidence="10 11" key="1">
    <citation type="submission" date="2016-11" db="EMBL/GenBank/DDBJ databases">
        <title>The macronuclear genome of Stentor coeruleus: a giant cell with tiny introns.</title>
        <authorList>
            <person name="Slabodnick M."/>
            <person name="Ruby J.G."/>
            <person name="Reiff S.B."/>
            <person name="Swart E.C."/>
            <person name="Gosai S."/>
            <person name="Prabakaran S."/>
            <person name="Witkowska E."/>
            <person name="Larue G.E."/>
            <person name="Fisher S."/>
            <person name="Freeman R.M."/>
            <person name="Gunawardena J."/>
            <person name="Chu W."/>
            <person name="Stover N.A."/>
            <person name="Gregory B.D."/>
            <person name="Nowacki M."/>
            <person name="Derisi J."/>
            <person name="Roy S.W."/>
            <person name="Marshall W.F."/>
            <person name="Sood P."/>
        </authorList>
    </citation>
    <scope>NUCLEOTIDE SEQUENCE [LARGE SCALE GENOMIC DNA]</scope>
    <source>
        <strain evidence="10">WM001</strain>
    </source>
</reference>
<evidence type="ECO:0000256" key="3">
    <source>
        <dbReference type="ARBA" id="ARBA00022490"/>
    </source>
</evidence>
<evidence type="ECO:0000256" key="7">
    <source>
        <dbReference type="ARBA" id="ARBA00023212"/>
    </source>
</evidence>
<keyword evidence="6" id="KW-0969">Cilium</keyword>
<dbReference type="AlphaFoldDB" id="A0A1R2AU35"/>
<organism evidence="10 11">
    <name type="scientific">Stentor coeruleus</name>
    <dbReference type="NCBI Taxonomy" id="5963"/>
    <lineage>
        <taxon>Eukaryota</taxon>
        <taxon>Sar</taxon>
        <taxon>Alveolata</taxon>
        <taxon>Ciliophora</taxon>
        <taxon>Postciliodesmatophora</taxon>
        <taxon>Heterotrichea</taxon>
        <taxon>Heterotrichida</taxon>
        <taxon>Stentoridae</taxon>
        <taxon>Stentor</taxon>
    </lineage>
</organism>
<name>A0A1R2AU35_9CILI</name>
<dbReference type="InterPro" id="IPR009290">
    <property type="entry name" value="Radial_spoke_3"/>
</dbReference>
<evidence type="ECO:0000256" key="9">
    <source>
        <dbReference type="SAM" id="MobiDB-lite"/>
    </source>
</evidence>
<comment type="caution">
    <text evidence="10">The sequence shown here is derived from an EMBL/GenBank/DDBJ whole genome shotgun (WGS) entry which is preliminary data.</text>
</comment>
<feature type="compositionally biased region" description="Basic and acidic residues" evidence="9">
    <location>
        <begin position="60"/>
        <end position="71"/>
    </location>
</feature>
<dbReference type="OrthoDB" id="313308at2759"/>
<evidence type="ECO:0000313" key="11">
    <source>
        <dbReference type="Proteomes" id="UP000187209"/>
    </source>
</evidence>
<dbReference type="EMBL" id="MPUH01001396">
    <property type="protein sequence ID" value="OMJ68039.1"/>
    <property type="molecule type" value="Genomic_DNA"/>
</dbReference>
<evidence type="ECO:0000256" key="6">
    <source>
        <dbReference type="ARBA" id="ARBA00023069"/>
    </source>
</evidence>
<evidence type="ECO:0000256" key="2">
    <source>
        <dbReference type="ARBA" id="ARBA00006737"/>
    </source>
</evidence>
<comment type="subcellular location">
    <subcellularLocation>
        <location evidence="1">Cytoplasm</location>
        <location evidence="1">Cytoskeleton</location>
        <location evidence="1">Flagellum axoneme</location>
    </subcellularLocation>
</comment>
<keyword evidence="11" id="KW-1185">Reference proteome</keyword>
<keyword evidence="3" id="KW-0963">Cytoplasm</keyword>
<dbReference type="GO" id="GO:0005929">
    <property type="term" value="C:cilium"/>
    <property type="evidence" value="ECO:0007669"/>
    <property type="project" value="TreeGrafter"/>
</dbReference>
<dbReference type="Pfam" id="PF06098">
    <property type="entry name" value="Radial_spoke_3"/>
    <property type="match status" value="1"/>
</dbReference>
<protein>
    <submittedName>
        <fullName evidence="10">Uncharacterized protein</fullName>
    </submittedName>
</protein>
<evidence type="ECO:0000256" key="1">
    <source>
        <dbReference type="ARBA" id="ARBA00004611"/>
    </source>
</evidence>